<protein>
    <submittedName>
        <fullName evidence="2">DUF2255 family protein</fullName>
    </submittedName>
</protein>
<name>A0ABU4CEA8_RHOJO</name>
<reference evidence="2 3" key="1">
    <citation type="submission" date="2023-10" db="EMBL/GenBank/DDBJ databases">
        <title>Development of a sustainable strategy for remediation of hydrocarbon-contaminated territories based on the waste exchange concept.</title>
        <authorList>
            <person name="Krivoruchko A."/>
        </authorList>
    </citation>
    <scope>NUCLEOTIDE SEQUENCE [LARGE SCALE GENOMIC DNA]</scope>
    <source>
        <strain evidence="2 3">IEGM 60</strain>
    </source>
</reference>
<dbReference type="Proteomes" id="UP001185737">
    <property type="component" value="Unassembled WGS sequence"/>
</dbReference>
<evidence type="ECO:0000313" key="3">
    <source>
        <dbReference type="Proteomes" id="UP001185737"/>
    </source>
</evidence>
<dbReference type="InterPro" id="IPR016888">
    <property type="entry name" value="UCP028498"/>
</dbReference>
<proteinExistence type="predicted"/>
<dbReference type="PIRSF" id="PIRSF028498">
    <property type="entry name" value="UCP028498"/>
    <property type="match status" value="1"/>
</dbReference>
<organism evidence="2 3">
    <name type="scientific">Rhodococcus jostii</name>
    <dbReference type="NCBI Taxonomy" id="132919"/>
    <lineage>
        <taxon>Bacteria</taxon>
        <taxon>Bacillati</taxon>
        <taxon>Actinomycetota</taxon>
        <taxon>Actinomycetes</taxon>
        <taxon>Mycobacteriales</taxon>
        <taxon>Nocardiaceae</taxon>
        <taxon>Rhodococcus</taxon>
    </lineage>
</organism>
<evidence type="ECO:0000313" key="2">
    <source>
        <dbReference type="EMBL" id="MDV6281880.1"/>
    </source>
</evidence>
<accession>A0ABU4CEA8</accession>
<dbReference type="Pfam" id="PF10012">
    <property type="entry name" value="DUF2255"/>
    <property type="match status" value="1"/>
</dbReference>
<comment type="caution">
    <text evidence="2">The sequence shown here is derived from an EMBL/GenBank/DDBJ whole genome shotgun (WGS) entry which is preliminary data.</text>
</comment>
<gene>
    <name evidence="2" type="ORF">R3Q59_15340</name>
</gene>
<keyword evidence="3" id="KW-1185">Reference proteome</keyword>
<dbReference type="EMBL" id="JAWLKA010000008">
    <property type="protein sequence ID" value="MDV6281880.1"/>
    <property type="molecule type" value="Genomic_DNA"/>
</dbReference>
<sequence>MNPWPSPDIEWIANVDDLHIAPFRADGITPGTPTWIWSVVVDGRLFVRAWNGTRSRWYQAAIAQRAGQITTAGATYDVAFHSADPGLKDRIDAAYRTKYAASSYLPPMVASGPQAATVEVTPLHKPEQNKSRPPSTRVKGTPPCGQSRSP</sequence>
<dbReference type="RefSeq" id="WP_317568801.1">
    <property type="nucleotide sequence ID" value="NZ_JAWLKA010000008.1"/>
</dbReference>
<evidence type="ECO:0000256" key="1">
    <source>
        <dbReference type="SAM" id="MobiDB-lite"/>
    </source>
</evidence>
<feature type="region of interest" description="Disordered" evidence="1">
    <location>
        <begin position="115"/>
        <end position="150"/>
    </location>
</feature>